<dbReference type="GeneID" id="19319552"/>
<evidence type="ECO:0000256" key="1">
    <source>
        <dbReference type="SAM" id="Phobius"/>
    </source>
</evidence>
<sequence length="264" mass="28349">MVAIKPIVQSIAVYGNALGAQVHGPQNSWSQHRVTDAGTLHVAVSHDAWASAAGCNTPNGVHVLGVHNTETNQTTYVAPEGQLAKCTHEQLESFVQSHLHPNGTIVAEHSELTRRLGGYNIINFSARLTGAGIVFNGAIGWPVIGAVVVAVAGYFWWNHSDTDKSGIESIPTPNRRRSLDDASHVAKRAAQDVIFEYNDVSVNGRTIAHSSVDDDKAIVDFCGKDIEMQGASSGCCEARFVSAEKGTQFEHIGIMRSDISVNCY</sequence>
<dbReference type="HOGENOM" id="CLU_1054225_0_0_1"/>
<proteinExistence type="predicted"/>
<gene>
    <name evidence="2" type="ORF">PFL1_05462</name>
</gene>
<keyword evidence="1" id="KW-1133">Transmembrane helix</keyword>
<name>A0A061H288_9BASI</name>
<protein>
    <submittedName>
        <fullName evidence="2">Uncharacterized protein</fullName>
    </submittedName>
</protein>
<feature type="transmembrane region" description="Helical" evidence="1">
    <location>
        <begin position="133"/>
        <end position="157"/>
    </location>
</feature>
<reference evidence="2 3" key="1">
    <citation type="journal article" date="2013" name="Plant Cell">
        <title>The transition from a phytopathogenic smut ancestor to an anamorphic biocontrol agent deciphered by comparative whole-genome analysis.</title>
        <authorList>
            <person name="Lefebvre F."/>
            <person name="Joly D.L."/>
            <person name="Labbe C."/>
            <person name="Teichmann B."/>
            <person name="Linning R."/>
            <person name="Belzile F."/>
            <person name="Bakkeren G."/>
            <person name="Belanger R.R."/>
        </authorList>
    </citation>
    <scope>NUCLEOTIDE SEQUENCE [LARGE SCALE GENOMIC DNA]</scope>
    <source>
        <strain evidence="2 3">PF-1</strain>
    </source>
</reference>
<keyword evidence="1" id="KW-0472">Membrane</keyword>
<accession>A0A061H288</accession>
<keyword evidence="1" id="KW-0812">Transmembrane</keyword>
<dbReference type="KEGG" id="pfp:PFL1_05462"/>
<dbReference type="AlphaFoldDB" id="A0A061H288"/>
<dbReference type="Proteomes" id="UP000053664">
    <property type="component" value="Unassembled WGS sequence"/>
</dbReference>
<evidence type="ECO:0000313" key="3">
    <source>
        <dbReference type="Proteomes" id="UP000053664"/>
    </source>
</evidence>
<organism evidence="2 3">
    <name type="scientific">Pseudozyma flocculosa PF-1</name>
    <dbReference type="NCBI Taxonomy" id="1277687"/>
    <lineage>
        <taxon>Eukaryota</taxon>
        <taxon>Fungi</taxon>
        <taxon>Dikarya</taxon>
        <taxon>Basidiomycota</taxon>
        <taxon>Ustilaginomycotina</taxon>
        <taxon>Ustilaginomycetes</taxon>
        <taxon>Ustilaginales</taxon>
        <taxon>Ustilaginaceae</taxon>
        <taxon>Pseudozyma</taxon>
    </lineage>
</organism>
<dbReference type="EMBL" id="KE361642">
    <property type="protein sequence ID" value="EPQ26827.1"/>
    <property type="molecule type" value="Genomic_DNA"/>
</dbReference>
<dbReference type="RefSeq" id="XP_007881189.1">
    <property type="nucleotide sequence ID" value="XM_007882998.1"/>
</dbReference>
<evidence type="ECO:0000313" key="2">
    <source>
        <dbReference type="EMBL" id="EPQ26827.1"/>
    </source>
</evidence>